<protein>
    <submittedName>
        <fullName evidence="1">Uncharacterized protein</fullName>
    </submittedName>
</protein>
<gene>
    <name evidence="1" type="ORF">MIPYR_10128</name>
</gene>
<sequence length="73" mass="7683">MDAADSPAGLASRARATSIFVMPRPRPLQMPARVGAHGKYVPTVEGQEAFTGRAVSALHEHLGFLARAANTTP</sequence>
<evidence type="ECO:0000313" key="1">
    <source>
        <dbReference type="EMBL" id="SBS69947.1"/>
    </source>
</evidence>
<dbReference type="AlphaFoldDB" id="A0A1Y5NU69"/>
<accession>A0A1Y5NU69</accession>
<proteinExistence type="predicted"/>
<reference evidence="1" key="1">
    <citation type="submission" date="2016-03" db="EMBL/GenBank/DDBJ databases">
        <authorList>
            <person name="Ploux O."/>
        </authorList>
    </citation>
    <scope>NUCLEOTIDE SEQUENCE</scope>
    <source>
        <strain evidence="1">UC1</strain>
    </source>
</reference>
<dbReference type="EMBL" id="FLQR01000001">
    <property type="protein sequence ID" value="SBS69947.1"/>
    <property type="molecule type" value="Genomic_DNA"/>
</dbReference>
<name>A0A1Y5NU69_9MICO</name>
<organism evidence="1">
    <name type="scientific">uncultured Microbacterium sp</name>
    <dbReference type="NCBI Taxonomy" id="191216"/>
    <lineage>
        <taxon>Bacteria</taxon>
        <taxon>Bacillati</taxon>
        <taxon>Actinomycetota</taxon>
        <taxon>Actinomycetes</taxon>
        <taxon>Micrococcales</taxon>
        <taxon>Microbacteriaceae</taxon>
        <taxon>Microbacterium</taxon>
        <taxon>environmental samples</taxon>
    </lineage>
</organism>